<accession>R4KSY4</accession>
<proteinExistence type="predicted"/>
<dbReference type="AlphaFoldDB" id="R4KSY4"/>
<sequence length="171" mass="19793">MRYEDLSQDIISNLKNNGIIWDEHRRVFFTKLHKEFYLKGIEAKSEDYLVEFCNLVEHLRSHLEYGVNIGWADSELNKYVYRLHKENLKKQFPLTIDALSRFYDDSDIISFYKNVLRAKNPAIIDLIGTTGAGKTTFCQQFVDARVGSWTGLKKPHPVPPKRGQSPTALTV</sequence>
<dbReference type="InterPro" id="IPR027417">
    <property type="entry name" value="P-loop_NTPase"/>
</dbReference>
<dbReference type="KEGG" id="dgi:Desgi_4477"/>
<evidence type="ECO:0000256" key="1">
    <source>
        <dbReference type="SAM" id="MobiDB-lite"/>
    </source>
</evidence>
<dbReference type="OrthoDB" id="2987010at2"/>
<dbReference type="Proteomes" id="UP000013520">
    <property type="component" value="Chromosome"/>
</dbReference>
<dbReference type="RefSeq" id="WP_006524236.1">
    <property type="nucleotide sequence ID" value="NC_021184.1"/>
</dbReference>
<name>R4KSY4_9FIRM</name>
<organism evidence="2 3">
    <name type="scientific">Desulfoscipio gibsoniae DSM 7213</name>
    <dbReference type="NCBI Taxonomy" id="767817"/>
    <lineage>
        <taxon>Bacteria</taxon>
        <taxon>Bacillati</taxon>
        <taxon>Bacillota</taxon>
        <taxon>Clostridia</taxon>
        <taxon>Eubacteriales</taxon>
        <taxon>Desulfallaceae</taxon>
        <taxon>Desulfoscipio</taxon>
    </lineage>
</organism>
<gene>
    <name evidence="2" type="ORF">Desgi_4477</name>
</gene>
<protein>
    <submittedName>
        <fullName evidence="2">Uncharacterized protein</fullName>
    </submittedName>
</protein>
<feature type="region of interest" description="Disordered" evidence="1">
    <location>
        <begin position="152"/>
        <end position="171"/>
    </location>
</feature>
<dbReference type="SUPFAM" id="SSF52540">
    <property type="entry name" value="P-loop containing nucleoside triphosphate hydrolases"/>
    <property type="match status" value="1"/>
</dbReference>
<dbReference type="EMBL" id="CP003273">
    <property type="protein sequence ID" value="AGL03705.1"/>
    <property type="molecule type" value="Genomic_DNA"/>
</dbReference>
<dbReference type="HOGENOM" id="CLU_1560468_0_0_9"/>
<evidence type="ECO:0000313" key="3">
    <source>
        <dbReference type="Proteomes" id="UP000013520"/>
    </source>
</evidence>
<keyword evidence="3" id="KW-1185">Reference proteome</keyword>
<reference evidence="2 3" key="1">
    <citation type="submission" date="2012-01" db="EMBL/GenBank/DDBJ databases">
        <title>Complete sequence of Desulfotomaculum gibsoniae DSM 7213.</title>
        <authorList>
            <consortium name="US DOE Joint Genome Institute"/>
            <person name="Lucas S."/>
            <person name="Han J."/>
            <person name="Lapidus A."/>
            <person name="Cheng J.-F."/>
            <person name="Goodwin L."/>
            <person name="Pitluck S."/>
            <person name="Peters L."/>
            <person name="Ovchinnikova G."/>
            <person name="Teshima H."/>
            <person name="Detter J.C."/>
            <person name="Han C."/>
            <person name="Tapia R."/>
            <person name="Land M."/>
            <person name="Hauser L."/>
            <person name="Kyrpides N."/>
            <person name="Ivanova N."/>
            <person name="Pagani I."/>
            <person name="Parshina S."/>
            <person name="Plugge C."/>
            <person name="Muyzer G."/>
            <person name="Kuever J."/>
            <person name="Ivanova A."/>
            <person name="Nazina T."/>
            <person name="Klenk H.-P."/>
            <person name="Brambilla E."/>
            <person name="Spring S."/>
            <person name="Stams A.F."/>
            <person name="Woyke T."/>
        </authorList>
    </citation>
    <scope>NUCLEOTIDE SEQUENCE [LARGE SCALE GENOMIC DNA]</scope>
    <source>
        <strain evidence="2 3">DSM 7213</strain>
    </source>
</reference>
<evidence type="ECO:0000313" key="2">
    <source>
        <dbReference type="EMBL" id="AGL03705.1"/>
    </source>
</evidence>